<dbReference type="PANTHER" id="PTHR42831">
    <property type="entry name" value="FE-S PROTEIN MATURATION AUXILIARY FACTOR YITW"/>
    <property type="match status" value="1"/>
</dbReference>
<dbReference type="InterPro" id="IPR002744">
    <property type="entry name" value="MIP18-like"/>
</dbReference>
<dbReference type="SUPFAM" id="SSF117916">
    <property type="entry name" value="Fe-S cluster assembly (FSCA) domain-like"/>
    <property type="match status" value="1"/>
</dbReference>
<accession>A0A419EX27</accession>
<dbReference type="Proteomes" id="UP000285961">
    <property type="component" value="Unassembled WGS sequence"/>
</dbReference>
<protein>
    <submittedName>
        <fullName evidence="2">Metal-sulfur cluster assembly factor</fullName>
    </submittedName>
</protein>
<evidence type="ECO:0000313" key="2">
    <source>
        <dbReference type="EMBL" id="RJP69355.1"/>
    </source>
</evidence>
<name>A0A419EX27_9BACT</name>
<dbReference type="AlphaFoldDB" id="A0A419EX27"/>
<feature type="domain" description="MIP18 family-like" evidence="1">
    <location>
        <begin position="39"/>
        <end position="114"/>
    </location>
</feature>
<gene>
    <name evidence="2" type="ORF">C4532_11040</name>
</gene>
<dbReference type="Pfam" id="PF01883">
    <property type="entry name" value="FeS_assembly_P"/>
    <property type="match status" value="1"/>
</dbReference>
<evidence type="ECO:0000313" key="3">
    <source>
        <dbReference type="Proteomes" id="UP000285961"/>
    </source>
</evidence>
<proteinExistence type="predicted"/>
<dbReference type="InterPro" id="IPR034904">
    <property type="entry name" value="FSCA_dom_sf"/>
</dbReference>
<dbReference type="EMBL" id="QZKI01000083">
    <property type="protein sequence ID" value="RJP69355.1"/>
    <property type="molecule type" value="Genomic_DNA"/>
</dbReference>
<sequence>MRLQNNTRLNGDWHDRCLMIPCGIKCNELAKRWSNMLTKDQIMQDLSGVIDPETGLSVVRMGLVYALDVDEKAGDVRVIFRPTSYFCPLAFKLAVDIRDTIKRVPGVNSLRVEVADFARAKELNELLLDDADKRKTGME</sequence>
<dbReference type="Gene3D" id="3.30.300.130">
    <property type="entry name" value="Fe-S cluster assembly (FSCA)"/>
    <property type="match status" value="1"/>
</dbReference>
<dbReference type="PANTHER" id="PTHR42831:SF1">
    <property type="entry name" value="FE-S PROTEIN MATURATION AUXILIARY FACTOR YITW"/>
    <property type="match status" value="1"/>
</dbReference>
<reference evidence="2 3" key="1">
    <citation type="journal article" date="2017" name="ISME J.">
        <title>Energy and carbon metabolisms in a deep terrestrial subsurface fluid microbial community.</title>
        <authorList>
            <person name="Momper L."/>
            <person name="Jungbluth S.P."/>
            <person name="Lee M.D."/>
            <person name="Amend J.P."/>
        </authorList>
    </citation>
    <scope>NUCLEOTIDE SEQUENCE [LARGE SCALE GENOMIC DNA]</scope>
    <source>
        <strain evidence="2">SURF_17</strain>
    </source>
</reference>
<evidence type="ECO:0000259" key="1">
    <source>
        <dbReference type="Pfam" id="PF01883"/>
    </source>
</evidence>
<comment type="caution">
    <text evidence="2">The sequence shown here is derived from an EMBL/GenBank/DDBJ whole genome shotgun (WGS) entry which is preliminary data.</text>
</comment>
<dbReference type="InterPro" id="IPR052339">
    <property type="entry name" value="Fe-S_Maturation_MIP18"/>
</dbReference>
<organism evidence="2 3">
    <name type="scientific">Candidatus Abyssobacteria bacterium SURF_17</name>
    <dbReference type="NCBI Taxonomy" id="2093361"/>
    <lineage>
        <taxon>Bacteria</taxon>
        <taxon>Pseudomonadati</taxon>
        <taxon>Candidatus Hydrogenedentota</taxon>
        <taxon>Candidatus Abyssobacteria</taxon>
    </lineage>
</organism>